<dbReference type="Pfam" id="PF06087">
    <property type="entry name" value="Tyr-DNA_phospho"/>
    <property type="match status" value="1"/>
</dbReference>
<dbReference type="EMBL" id="JAJVCZ030000013">
    <property type="protein sequence ID" value="KAL0253120.1"/>
    <property type="molecule type" value="Genomic_DNA"/>
</dbReference>
<dbReference type="GeneID" id="92014656"/>
<evidence type="ECO:0000256" key="1">
    <source>
        <dbReference type="SAM" id="MobiDB-lite"/>
    </source>
</evidence>
<dbReference type="RefSeq" id="XP_066627764.1">
    <property type="nucleotide sequence ID" value="XM_066781952.1"/>
</dbReference>
<protein>
    <recommendedName>
        <fullName evidence="2">Heterokaryon incompatibility domain-containing protein</fullName>
    </recommendedName>
</protein>
<dbReference type="InterPro" id="IPR010347">
    <property type="entry name" value="Tdp1"/>
</dbReference>
<feature type="compositionally biased region" description="Polar residues" evidence="1">
    <location>
        <begin position="401"/>
        <end position="423"/>
    </location>
</feature>
<sequence>MAQIQQMDYIYTQADLTIVAAAGDHADYGLPGVSKQPRSPRRSLKLGNYVLVPCWEDSRLKNALRQSKWMERGWTYQEALLSRRRLFFTEYCYLHDCGTCYVEGDEAKRYESWVDSPELVKHGRLKGTSRWMAYNISSTMPDVCGRIEEYSRRNLSHQSDALNAITGVLQTFEAANPPEFHYYGVPMLQPFEREAAPLTSNMDGFVQSLRWCLDPVATRKRRPGFPSWSWVGWECPCQIQNLAPIAPTTVNVEVELSPEEVIDWARFAEMGYLKQNRTSPLSHCIWVDAWTFELVTLDVPPPFEENVQRAHIMGNPNIDHMQFKARIDLFCKDDAEEKEHLRAQCEAGKLSAVVLGDITKEVTTRSIIIVEDLGDLDGTAEDEPVSAAGVADANTGEAPTAPTTDSTANQPQPATNRALNDSLKNLDRKQLEAERLARQKSRKHADSPPSSQDRGRPSKKPRTGTSIASSQGPELIDLTAPTAKSPTARSQAQEIRQILHDEGISIPRETTNRQVSASSRRITEPQYLDGAVKKTWAQGFPRNNDIKIEEVLQKSDLNHLLVSSFNFDTEWWSTKIDSQVTKQTWIVGSSDEEVAAEWTMAPVLFENVSVSLADMKGVNGIYHAKFLIGAHPKYLRITITSANLTKWDWGEGGLMENTVFLIDLPRLPEGQVTSEDDFTPFGQELRHYIQSVTHRPNLCNSLLKFDWSRTKHLAFVHSLGGPRTGEDARRTGLPGLSRAINKLNLDSTTLEVDYATSSLGALSRGFMKQLLEAAKGEEVKVTKEKYDNDVQVRDLLKRFRVYFPTADTVRESRGGEDSGGTITLSKKWYEAKGFPKASMHDHKSTRTGLLSHNKMIIGRGHRVSSGAEDGEDEVATTRENVAWAYIGSANLTAAAWGQLSNDRATKTLKVTCRNYECGVLVPVDEKAPKMEAKDGRVPGYEVFEGTLDIPFEVPGDKYGDKNPWYVAWN</sequence>
<name>A0ABR3BXL4_9PEZI</name>
<accession>A0ABR3BXL4</accession>
<feature type="compositionally biased region" description="Polar residues" evidence="1">
    <location>
        <begin position="463"/>
        <end position="472"/>
    </location>
</feature>
<evidence type="ECO:0000313" key="3">
    <source>
        <dbReference type="EMBL" id="KAL0253120.1"/>
    </source>
</evidence>
<organism evidence="3 4">
    <name type="scientific">Diplodia seriata</name>
    <dbReference type="NCBI Taxonomy" id="420778"/>
    <lineage>
        <taxon>Eukaryota</taxon>
        <taxon>Fungi</taxon>
        <taxon>Dikarya</taxon>
        <taxon>Ascomycota</taxon>
        <taxon>Pezizomycotina</taxon>
        <taxon>Dothideomycetes</taxon>
        <taxon>Dothideomycetes incertae sedis</taxon>
        <taxon>Botryosphaeriales</taxon>
        <taxon>Botryosphaeriaceae</taxon>
        <taxon>Diplodia</taxon>
    </lineage>
</organism>
<dbReference type="SUPFAM" id="SSF56024">
    <property type="entry name" value="Phospholipase D/nuclease"/>
    <property type="match status" value="2"/>
</dbReference>
<dbReference type="Gene3D" id="3.30.870.10">
    <property type="entry name" value="Endonuclease Chain A"/>
    <property type="match status" value="2"/>
</dbReference>
<dbReference type="Proteomes" id="UP001430584">
    <property type="component" value="Unassembled WGS sequence"/>
</dbReference>
<feature type="domain" description="Heterokaryon incompatibility" evidence="2">
    <location>
        <begin position="2"/>
        <end position="78"/>
    </location>
</feature>
<proteinExistence type="predicted"/>
<keyword evidence="4" id="KW-1185">Reference proteome</keyword>
<comment type="caution">
    <text evidence="3">The sequence shown here is derived from an EMBL/GenBank/DDBJ whole genome shotgun (WGS) entry which is preliminary data.</text>
</comment>
<dbReference type="PANTHER" id="PTHR12415:SF4">
    <property type="entry name" value="TYROSYL-DNA PHOSPHODIESTERASE DOMAIN-CONTAINING PROTEIN"/>
    <property type="match status" value="1"/>
</dbReference>
<dbReference type="CDD" id="cd09122">
    <property type="entry name" value="PLDc_Tdp1_1"/>
    <property type="match status" value="1"/>
</dbReference>
<gene>
    <name evidence="3" type="ORF">SLS55_010571</name>
</gene>
<dbReference type="PANTHER" id="PTHR12415">
    <property type="entry name" value="TYROSYL-DNA PHOSPHODIESTERASE 1"/>
    <property type="match status" value="1"/>
</dbReference>
<dbReference type="Pfam" id="PF06985">
    <property type="entry name" value="HET"/>
    <property type="match status" value="1"/>
</dbReference>
<reference evidence="3 4" key="1">
    <citation type="submission" date="2024-02" db="EMBL/GenBank/DDBJ databases">
        <title>De novo assembly and annotation of 12 fungi associated with fruit tree decline syndrome in Ontario, Canada.</title>
        <authorList>
            <person name="Sulman M."/>
            <person name="Ellouze W."/>
            <person name="Ilyukhin E."/>
        </authorList>
    </citation>
    <scope>NUCLEOTIDE SEQUENCE [LARGE SCALE GENOMIC DNA]</scope>
    <source>
        <strain evidence="3 4">FDS-637</strain>
    </source>
</reference>
<evidence type="ECO:0000259" key="2">
    <source>
        <dbReference type="Pfam" id="PF06985"/>
    </source>
</evidence>
<feature type="region of interest" description="Disordered" evidence="1">
    <location>
        <begin position="435"/>
        <end position="489"/>
    </location>
</feature>
<evidence type="ECO:0000313" key="4">
    <source>
        <dbReference type="Proteomes" id="UP001430584"/>
    </source>
</evidence>
<dbReference type="InterPro" id="IPR010730">
    <property type="entry name" value="HET"/>
</dbReference>
<feature type="region of interest" description="Disordered" evidence="1">
    <location>
        <begin position="377"/>
        <end position="423"/>
    </location>
</feature>